<dbReference type="Gene3D" id="3.40.50.150">
    <property type="entry name" value="Vaccinia Virus protein VP39"/>
    <property type="match status" value="1"/>
</dbReference>
<dbReference type="SUPFAM" id="SSF53335">
    <property type="entry name" value="S-adenosyl-L-methionine-dependent methyltransferases"/>
    <property type="match status" value="1"/>
</dbReference>
<protein>
    <submittedName>
        <fullName evidence="2">Tellurite resistance protein TehB</fullName>
    </submittedName>
</protein>
<accession>A0A1X6ZWS7</accession>
<dbReference type="CDD" id="cd02440">
    <property type="entry name" value="AdoMet_MTases"/>
    <property type="match status" value="1"/>
</dbReference>
<dbReference type="EMBL" id="FWFK01000006">
    <property type="protein sequence ID" value="SLN64035.1"/>
    <property type="molecule type" value="Genomic_DNA"/>
</dbReference>
<dbReference type="InterPro" id="IPR041698">
    <property type="entry name" value="Methyltransf_25"/>
</dbReference>
<name>A0A1X6ZWS7_9RHOB</name>
<keyword evidence="3" id="KW-1185">Reference proteome</keyword>
<dbReference type="Pfam" id="PF13649">
    <property type="entry name" value="Methyltransf_25"/>
    <property type="match status" value="1"/>
</dbReference>
<organism evidence="2 3">
    <name type="scientific">Roseivivax jejudonensis</name>
    <dbReference type="NCBI Taxonomy" id="1529041"/>
    <lineage>
        <taxon>Bacteria</taxon>
        <taxon>Pseudomonadati</taxon>
        <taxon>Pseudomonadota</taxon>
        <taxon>Alphaproteobacteria</taxon>
        <taxon>Rhodobacterales</taxon>
        <taxon>Roseobacteraceae</taxon>
        <taxon>Roseivivax</taxon>
    </lineage>
</organism>
<evidence type="ECO:0000313" key="3">
    <source>
        <dbReference type="Proteomes" id="UP000193570"/>
    </source>
</evidence>
<proteinExistence type="predicted"/>
<dbReference type="InterPro" id="IPR029063">
    <property type="entry name" value="SAM-dependent_MTases_sf"/>
</dbReference>
<sequence>MSELERWEGRFAAEEYVFGTAPNAFLSRQADLLKPGMRALSIADGEGRNGVWLAEQGLEVTWQDFSPRAQDKAQALARARGVTLDWVLCDLEDFAFPDAAYDVVVGVFFQFLAPEARARVFAGMRRALKPGGLLLIEGYGPKQLDYGTGGPKALENLYTEPLLREAFGDMADCRIMAYDAEVSEGAGHAGMSALVDLVAWK</sequence>
<dbReference type="AlphaFoldDB" id="A0A1X6ZWS7"/>
<evidence type="ECO:0000313" key="2">
    <source>
        <dbReference type="EMBL" id="SLN64035.1"/>
    </source>
</evidence>
<reference evidence="2 3" key="1">
    <citation type="submission" date="2017-03" db="EMBL/GenBank/DDBJ databases">
        <authorList>
            <person name="Afonso C.L."/>
            <person name="Miller P.J."/>
            <person name="Scott M.A."/>
            <person name="Spackman E."/>
            <person name="Goraichik I."/>
            <person name="Dimitrov K.M."/>
            <person name="Suarez D.L."/>
            <person name="Swayne D.E."/>
        </authorList>
    </citation>
    <scope>NUCLEOTIDE SEQUENCE [LARGE SCALE GENOMIC DNA]</scope>
    <source>
        <strain evidence="2 3">CECT 8625</strain>
    </source>
</reference>
<feature type="domain" description="Methyltransferase" evidence="1">
    <location>
        <begin position="40"/>
        <end position="132"/>
    </location>
</feature>
<evidence type="ECO:0000259" key="1">
    <source>
        <dbReference type="Pfam" id="PF13649"/>
    </source>
</evidence>
<dbReference type="Proteomes" id="UP000193570">
    <property type="component" value="Unassembled WGS sequence"/>
</dbReference>
<dbReference type="OrthoDB" id="9786503at2"/>
<gene>
    <name evidence="2" type="ORF">ROJ8625_03241</name>
</gene>
<dbReference type="RefSeq" id="WP_085792929.1">
    <property type="nucleotide sequence ID" value="NZ_FWFK01000006.1"/>
</dbReference>